<dbReference type="GO" id="GO:0016887">
    <property type="term" value="F:ATP hydrolysis activity"/>
    <property type="evidence" value="ECO:0007669"/>
    <property type="project" value="InterPro"/>
</dbReference>
<dbReference type="EMBL" id="JADEXS010000036">
    <property type="protein sequence ID" value="MBE9021731.1"/>
    <property type="molecule type" value="Genomic_DNA"/>
</dbReference>
<dbReference type="GO" id="GO:0005524">
    <property type="term" value="F:ATP binding"/>
    <property type="evidence" value="ECO:0007669"/>
    <property type="project" value="UniProtKB-KW"/>
</dbReference>
<keyword evidence="2" id="KW-0547">Nucleotide-binding</keyword>
<sequence length="383" mass="44361">MKINKITYYDHELEWQFEPIHFSELNLLVGISGVGKTQILQSIMRLRKIARGGSLNGVEWDINFSSNNYEYKWIGEFETKEINAFIIDDEESEKDKFKIKREHLSVNGTTLIERSNNEIIFKGNKLPKLSPFQSAVEILSQEEDISPVKYGFNKVIYSDQSRGQNHVSVSVDDMIFSSIISNKSSEEKYSSLEQIQETNLPIQIKLALVYNKHPEIFQEIKQRFIDIFDQIEDIKMEPDKDEDLPKVIADYPFIHIKEKGVNNWISQKRISSGMFRTLMHISELYLSAEGTVILIDEFENSLGVNCIDILSDLLLEKRNLQLIITSHHPYIINKIGMEHWKIVTRRGGVVKVRDAKDYNLGKSRHQAFMQLINLDAYKEGIAV</sequence>
<feature type="domain" description="ATPase AAA-type core" evidence="1">
    <location>
        <begin position="208"/>
        <end position="333"/>
    </location>
</feature>
<dbReference type="Proteomes" id="UP000622533">
    <property type="component" value="Unassembled WGS sequence"/>
</dbReference>
<dbReference type="AlphaFoldDB" id="A0A8J6ZX83"/>
<dbReference type="Gene3D" id="3.40.50.300">
    <property type="entry name" value="P-loop containing nucleotide triphosphate hydrolases"/>
    <property type="match status" value="1"/>
</dbReference>
<accession>A0A8J6ZX83</accession>
<keyword evidence="2" id="KW-0067">ATP-binding</keyword>
<dbReference type="InterPro" id="IPR003959">
    <property type="entry name" value="ATPase_AAA_core"/>
</dbReference>
<keyword evidence="3" id="KW-1185">Reference proteome</keyword>
<dbReference type="InterPro" id="IPR051396">
    <property type="entry name" value="Bact_Antivir_Def_Nuclease"/>
</dbReference>
<name>A0A8J6ZX83_DESMC</name>
<reference evidence="2" key="1">
    <citation type="submission" date="2020-10" db="EMBL/GenBank/DDBJ databases">
        <authorList>
            <person name="Castelo-Branco R."/>
            <person name="Eusebio N."/>
            <person name="Adriana R."/>
            <person name="Vieira A."/>
            <person name="Brugerolle De Fraissinette N."/>
            <person name="Rezende De Castro R."/>
            <person name="Schneider M.P."/>
            <person name="Vasconcelos V."/>
            <person name="Leao P.N."/>
        </authorList>
    </citation>
    <scope>NUCLEOTIDE SEQUENCE</scope>
    <source>
        <strain evidence="2">LEGE 12446</strain>
    </source>
</reference>
<dbReference type="RefSeq" id="WP_193913979.1">
    <property type="nucleotide sequence ID" value="NZ_JADEXS020000001.1"/>
</dbReference>
<comment type="caution">
    <text evidence="2">The sequence shown here is derived from an EMBL/GenBank/DDBJ whole genome shotgun (WGS) entry which is preliminary data.</text>
</comment>
<evidence type="ECO:0000313" key="2">
    <source>
        <dbReference type="EMBL" id="MBE9021731.1"/>
    </source>
</evidence>
<organism evidence="2 3">
    <name type="scientific">Desmonostoc muscorum LEGE 12446</name>
    <dbReference type="NCBI Taxonomy" id="1828758"/>
    <lineage>
        <taxon>Bacteria</taxon>
        <taxon>Bacillati</taxon>
        <taxon>Cyanobacteriota</taxon>
        <taxon>Cyanophyceae</taxon>
        <taxon>Nostocales</taxon>
        <taxon>Nostocaceae</taxon>
        <taxon>Desmonostoc</taxon>
    </lineage>
</organism>
<gene>
    <name evidence="2" type="ORF">IQ276_04400</name>
</gene>
<dbReference type="SUPFAM" id="SSF52540">
    <property type="entry name" value="P-loop containing nucleoside triphosphate hydrolases"/>
    <property type="match status" value="1"/>
</dbReference>
<protein>
    <submittedName>
        <fullName evidence="2">ATP-binding protein</fullName>
    </submittedName>
</protein>
<proteinExistence type="predicted"/>
<dbReference type="InterPro" id="IPR027417">
    <property type="entry name" value="P-loop_NTPase"/>
</dbReference>
<dbReference type="PANTHER" id="PTHR43581">
    <property type="entry name" value="ATP/GTP PHOSPHATASE"/>
    <property type="match status" value="1"/>
</dbReference>
<dbReference type="Pfam" id="PF13304">
    <property type="entry name" value="AAA_21"/>
    <property type="match status" value="1"/>
</dbReference>
<dbReference type="PANTHER" id="PTHR43581:SF4">
    <property type="entry name" value="ATP_GTP PHOSPHATASE"/>
    <property type="match status" value="1"/>
</dbReference>
<evidence type="ECO:0000259" key="1">
    <source>
        <dbReference type="Pfam" id="PF13304"/>
    </source>
</evidence>
<evidence type="ECO:0000313" key="3">
    <source>
        <dbReference type="Proteomes" id="UP000622533"/>
    </source>
</evidence>